<evidence type="ECO:0000313" key="2">
    <source>
        <dbReference type="Proteomes" id="UP001525961"/>
    </source>
</evidence>
<protein>
    <submittedName>
        <fullName evidence="1">Uncharacterized protein</fullName>
    </submittedName>
</protein>
<dbReference type="RefSeq" id="WP_261236789.1">
    <property type="nucleotide sequence ID" value="NZ_JAMXFA010000036.1"/>
</dbReference>
<proteinExistence type="predicted"/>
<dbReference type="Proteomes" id="UP001525961">
    <property type="component" value="Unassembled WGS sequence"/>
</dbReference>
<gene>
    <name evidence="1" type="ORF">NG792_21690</name>
</gene>
<dbReference type="EMBL" id="JAMXFA010000036">
    <property type="protein sequence ID" value="MCT7980338.1"/>
    <property type="molecule type" value="Genomic_DNA"/>
</dbReference>
<keyword evidence="2" id="KW-1185">Reference proteome</keyword>
<organism evidence="1 2">
    <name type="scientific">Laspinema olomoucense D3b</name>
    <dbReference type="NCBI Taxonomy" id="2953688"/>
    <lineage>
        <taxon>Bacteria</taxon>
        <taxon>Bacillati</taxon>
        <taxon>Cyanobacteriota</taxon>
        <taxon>Cyanophyceae</taxon>
        <taxon>Oscillatoriophycideae</taxon>
        <taxon>Oscillatoriales</taxon>
        <taxon>Laspinemataceae</taxon>
        <taxon>Laspinema</taxon>
        <taxon>Laspinema olomoucense</taxon>
    </lineage>
</organism>
<name>A0ABT2NCB2_9CYAN</name>
<comment type="caution">
    <text evidence="1">The sequence shown here is derived from an EMBL/GenBank/DDBJ whole genome shotgun (WGS) entry which is preliminary data.</text>
</comment>
<reference evidence="1 2" key="1">
    <citation type="journal article" date="2022" name="Front. Microbiol.">
        <title>High genomic differentiation and limited gene flow indicate recent cryptic speciation within the genus Laspinema (cyanobacteria).</title>
        <authorList>
            <person name="Stanojkovic A."/>
            <person name="Skoupy S."/>
            <person name="Skaloud P."/>
            <person name="Dvorak P."/>
        </authorList>
    </citation>
    <scope>NUCLEOTIDE SEQUENCE [LARGE SCALE GENOMIC DNA]</scope>
    <source>
        <strain evidence="1 2">D3b</strain>
    </source>
</reference>
<sequence length="134" mass="15094">MTPTLAGGTWTIRVDAVEESWLHKFFKITPKGDRATKGIRIKGSQGQGCDRIVERSSPLYPGQEAEPIAFLTAINCIVPAAPHTEILPVLAKLSVLLYQKVTVLYYNKKLIFITKNKEILSRNKRTMMFNLLFS</sequence>
<accession>A0ABT2NCB2</accession>
<evidence type="ECO:0000313" key="1">
    <source>
        <dbReference type="EMBL" id="MCT7980338.1"/>
    </source>
</evidence>